<evidence type="ECO:0000313" key="2">
    <source>
        <dbReference type="EMBL" id="EGG07638.1"/>
    </source>
</evidence>
<organism evidence="3">
    <name type="scientific">Melampsora larici-populina (strain 98AG31 / pathotype 3-4-7)</name>
    <name type="common">Poplar leaf rust fungus</name>
    <dbReference type="NCBI Taxonomy" id="747676"/>
    <lineage>
        <taxon>Eukaryota</taxon>
        <taxon>Fungi</taxon>
        <taxon>Dikarya</taxon>
        <taxon>Basidiomycota</taxon>
        <taxon>Pucciniomycotina</taxon>
        <taxon>Pucciniomycetes</taxon>
        <taxon>Pucciniales</taxon>
        <taxon>Melampsoraceae</taxon>
        <taxon>Melampsora</taxon>
    </lineage>
</organism>
<dbReference type="Proteomes" id="UP000001072">
    <property type="component" value="Unassembled WGS sequence"/>
</dbReference>
<dbReference type="VEuPathDB" id="FungiDB:MELLADRAFT_105651"/>
<feature type="compositionally biased region" description="Basic and acidic residues" evidence="1">
    <location>
        <begin position="159"/>
        <end position="168"/>
    </location>
</feature>
<dbReference type="EMBL" id="GL883103">
    <property type="protein sequence ID" value="EGG07638.1"/>
    <property type="molecule type" value="Genomic_DNA"/>
</dbReference>
<accession>F4RIX3</accession>
<feature type="region of interest" description="Disordered" evidence="1">
    <location>
        <begin position="271"/>
        <end position="306"/>
    </location>
</feature>
<name>F4RIX3_MELLP</name>
<dbReference type="GeneID" id="18922681"/>
<protein>
    <submittedName>
        <fullName evidence="2">Uncharacterized protein</fullName>
    </submittedName>
</protein>
<sequence length="306" mass="33022">MSNHDSQIINTPNVPPVEGHMNASSASGATPAEAQVGELTKELESFFDSPAKLLFQNVGGSKRSAGVAGVSEYDPKKTKGDPVKKFKMEPGSTSGSGQGITIVLSLDPVSPGKVFHSTNYNMPIKKEPGSLTRHGSGITIDISSDRSSSPGHLVDLSHLVKKEVKPEPSKSSSISSFVGKNLGSSQHENSNMDTEDRAHAHAAELERFLVYCNVPKDDETTRLILQRANVHSWTDLIPGIQMTESTLTTRGMHPCLASHLLSEAMDRMNGLKDDINDLPDEDSDGDEDHHQLEGKDQLDTAISPEF</sequence>
<feature type="compositionally biased region" description="Polar residues" evidence="1">
    <location>
        <begin position="182"/>
        <end position="192"/>
    </location>
</feature>
<feature type="region of interest" description="Disordered" evidence="1">
    <location>
        <begin position="63"/>
        <end position="96"/>
    </location>
</feature>
<dbReference type="KEGG" id="mlr:MELLADRAFT_105651"/>
<evidence type="ECO:0000313" key="3">
    <source>
        <dbReference type="Proteomes" id="UP000001072"/>
    </source>
</evidence>
<feature type="compositionally biased region" description="Basic and acidic residues" evidence="1">
    <location>
        <begin position="73"/>
        <end position="88"/>
    </location>
</feature>
<dbReference type="RefSeq" id="XP_007408970.1">
    <property type="nucleotide sequence ID" value="XM_007408908.1"/>
</dbReference>
<feature type="region of interest" description="Disordered" evidence="1">
    <location>
        <begin position="159"/>
        <end position="197"/>
    </location>
</feature>
<reference evidence="3" key="1">
    <citation type="journal article" date="2011" name="Proc. Natl. Acad. Sci. U.S.A.">
        <title>Obligate biotrophy features unraveled by the genomic analysis of rust fungi.</title>
        <authorList>
            <person name="Duplessis S."/>
            <person name="Cuomo C.A."/>
            <person name="Lin Y.-C."/>
            <person name="Aerts A."/>
            <person name="Tisserant E."/>
            <person name="Veneault-Fourrey C."/>
            <person name="Joly D.L."/>
            <person name="Hacquard S."/>
            <person name="Amselem J."/>
            <person name="Cantarel B.L."/>
            <person name="Chiu R."/>
            <person name="Coutinho P.M."/>
            <person name="Feau N."/>
            <person name="Field M."/>
            <person name="Frey P."/>
            <person name="Gelhaye E."/>
            <person name="Goldberg J."/>
            <person name="Grabherr M.G."/>
            <person name="Kodira C.D."/>
            <person name="Kohler A."/>
            <person name="Kuees U."/>
            <person name="Lindquist E.A."/>
            <person name="Lucas S.M."/>
            <person name="Mago R."/>
            <person name="Mauceli E."/>
            <person name="Morin E."/>
            <person name="Murat C."/>
            <person name="Pangilinan J.L."/>
            <person name="Park R."/>
            <person name="Pearson M."/>
            <person name="Quesneville H."/>
            <person name="Rouhier N."/>
            <person name="Sakthikumar S."/>
            <person name="Salamov A.A."/>
            <person name="Schmutz J."/>
            <person name="Selles B."/>
            <person name="Shapiro H."/>
            <person name="Tanguay P."/>
            <person name="Tuskan G.A."/>
            <person name="Henrissat B."/>
            <person name="Van de Peer Y."/>
            <person name="Rouze P."/>
            <person name="Ellis J.G."/>
            <person name="Dodds P.N."/>
            <person name="Schein J.E."/>
            <person name="Zhong S."/>
            <person name="Hamelin R.C."/>
            <person name="Grigoriev I.V."/>
            <person name="Szabo L.J."/>
            <person name="Martin F."/>
        </authorList>
    </citation>
    <scope>NUCLEOTIDE SEQUENCE [LARGE SCALE GENOMIC DNA]</scope>
    <source>
        <strain evidence="3">98AG31 / pathotype 3-4-7</strain>
    </source>
</reference>
<feature type="region of interest" description="Disordered" evidence="1">
    <location>
        <begin position="1"/>
        <end position="37"/>
    </location>
</feature>
<gene>
    <name evidence="2" type="ORF">MELLADRAFT_105651</name>
</gene>
<feature type="compositionally biased region" description="Polar residues" evidence="1">
    <location>
        <begin position="1"/>
        <end position="12"/>
    </location>
</feature>
<evidence type="ECO:0000256" key="1">
    <source>
        <dbReference type="SAM" id="MobiDB-lite"/>
    </source>
</evidence>
<proteinExistence type="predicted"/>
<dbReference type="HOGENOM" id="CLU_069857_0_0_1"/>
<feature type="compositionally biased region" description="Acidic residues" evidence="1">
    <location>
        <begin position="276"/>
        <end position="286"/>
    </location>
</feature>
<keyword evidence="3" id="KW-1185">Reference proteome</keyword>
<feature type="compositionally biased region" description="Basic and acidic residues" evidence="1">
    <location>
        <begin position="287"/>
        <end position="298"/>
    </location>
</feature>
<dbReference type="AlphaFoldDB" id="F4RIX3"/>
<dbReference type="InParanoid" id="F4RIX3"/>